<sequence>MKLIEVTYKTLLGTKKVIKIPNRKPSQWIIYKDNEPKYYVDLYDLSNESNSMMNSLVLCAKRTMNEVLKMINKKNNVNLSTRNISLSKFSKKTDSKVIELDLEALPEEWLDYSL</sequence>
<reference evidence="2" key="1">
    <citation type="submission" date="2016-02" db="EMBL/GenBank/DDBJ databases">
        <title>Paenibacillus sp. LPB0068, isolated from Crassostrea gigas.</title>
        <authorList>
            <person name="Shin S.-K."/>
            <person name="Yi H."/>
        </authorList>
    </citation>
    <scope>NUCLEOTIDE SEQUENCE [LARGE SCALE GENOMIC DNA]</scope>
    <source>
        <strain evidence="2">KCTC 23969</strain>
    </source>
</reference>
<keyword evidence="2" id="KW-1185">Reference proteome</keyword>
<dbReference type="STRING" id="996801.BW723_05460"/>
<name>A0A1B8TU57_9FLAO</name>
<gene>
    <name evidence="1" type="ORF">LPB301_10250</name>
</gene>
<organism evidence="1 2">
    <name type="scientific">Polaribacter reichenbachii</name>
    <dbReference type="NCBI Taxonomy" id="996801"/>
    <lineage>
        <taxon>Bacteria</taxon>
        <taxon>Pseudomonadati</taxon>
        <taxon>Bacteroidota</taxon>
        <taxon>Flavobacteriia</taxon>
        <taxon>Flavobacteriales</taxon>
        <taxon>Flavobacteriaceae</taxon>
    </lineage>
</organism>
<dbReference type="KEGG" id="prn:BW723_05460"/>
<dbReference type="RefSeq" id="WP_068361175.1">
    <property type="nucleotide sequence ID" value="NZ_CP019337.1"/>
</dbReference>
<dbReference type="AlphaFoldDB" id="A0A1B8TU57"/>
<evidence type="ECO:0000313" key="2">
    <source>
        <dbReference type="Proteomes" id="UP000092612"/>
    </source>
</evidence>
<comment type="caution">
    <text evidence="1">The sequence shown here is derived from an EMBL/GenBank/DDBJ whole genome shotgun (WGS) entry which is preliminary data.</text>
</comment>
<dbReference type="Proteomes" id="UP000092612">
    <property type="component" value="Unassembled WGS sequence"/>
</dbReference>
<proteinExistence type="predicted"/>
<dbReference type="OrthoDB" id="1202121at2"/>
<accession>A0A1B8TU57</accession>
<protein>
    <submittedName>
        <fullName evidence="1">Uncharacterized protein</fullName>
    </submittedName>
</protein>
<evidence type="ECO:0000313" key="1">
    <source>
        <dbReference type="EMBL" id="OBY63207.1"/>
    </source>
</evidence>
<dbReference type="EMBL" id="LSFL01000035">
    <property type="protein sequence ID" value="OBY63207.1"/>
    <property type="molecule type" value="Genomic_DNA"/>
</dbReference>